<feature type="non-terminal residue" evidence="2">
    <location>
        <position position="200"/>
    </location>
</feature>
<feature type="compositionally biased region" description="Polar residues" evidence="1">
    <location>
        <begin position="82"/>
        <end position="99"/>
    </location>
</feature>
<protein>
    <submittedName>
        <fullName evidence="2">Uncharacterized protein</fullName>
    </submittedName>
</protein>
<feature type="non-terminal residue" evidence="2">
    <location>
        <position position="1"/>
    </location>
</feature>
<comment type="caution">
    <text evidence="2">The sequence shown here is derived from an EMBL/GenBank/DDBJ whole genome shotgun (WGS) entry which is preliminary data.</text>
</comment>
<evidence type="ECO:0000256" key="1">
    <source>
        <dbReference type="SAM" id="MobiDB-lite"/>
    </source>
</evidence>
<dbReference type="Proteomes" id="UP001233172">
    <property type="component" value="Unassembled WGS sequence"/>
</dbReference>
<evidence type="ECO:0000313" key="2">
    <source>
        <dbReference type="EMBL" id="KAK0061726.1"/>
    </source>
</evidence>
<gene>
    <name evidence="2" type="ORF">Bpfe_008641</name>
</gene>
<reference evidence="2" key="2">
    <citation type="submission" date="2023-04" db="EMBL/GenBank/DDBJ databases">
        <authorList>
            <person name="Bu L."/>
            <person name="Lu L."/>
            <person name="Laidemitt M.R."/>
            <person name="Zhang S.M."/>
            <person name="Mutuku M."/>
            <person name="Mkoji G."/>
            <person name="Steinauer M."/>
            <person name="Loker E.S."/>
        </authorList>
    </citation>
    <scope>NUCLEOTIDE SEQUENCE</scope>
    <source>
        <strain evidence="2">KasaAsao</strain>
        <tissue evidence="2">Whole Snail</tissue>
    </source>
</reference>
<accession>A0AAD8BW29</accession>
<reference evidence="2" key="1">
    <citation type="journal article" date="2023" name="PLoS Negl. Trop. Dis.">
        <title>A genome sequence for Biomphalaria pfeifferi, the major vector snail for the human-infecting parasite Schistosoma mansoni.</title>
        <authorList>
            <person name="Bu L."/>
            <person name="Lu L."/>
            <person name="Laidemitt M.R."/>
            <person name="Zhang S.M."/>
            <person name="Mutuku M."/>
            <person name="Mkoji G."/>
            <person name="Steinauer M."/>
            <person name="Loker E.S."/>
        </authorList>
    </citation>
    <scope>NUCLEOTIDE SEQUENCE</scope>
    <source>
        <strain evidence="2">KasaAsao</strain>
    </source>
</reference>
<feature type="compositionally biased region" description="Basic and acidic residues" evidence="1">
    <location>
        <begin position="37"/>
        <end position="60"/>
    </location>
</feature>
<keyword evidence="3" id="KW-1185">Reference proteome</keyword>
<dbReference type="EMBL" id="JASAOG010000028">
    <property type="protein sequence ID" value="KAK0061726.1"/>
    <property type="molecule type" value="Genomic_DNA"/>
</dbReference>
<proteinExistence type="predicted"/>
<dbReference type="AlphaFoldDB" id="A0AAD8BW29"/>
<name>A0AAD8BW29_BIOPF</name>
<sequence>AKSKLETLRILEEVSLLQAEKNISEQCSPTDRINFLQKDEKKKRNDEDDNESRMDIDTHNNIESNFSLNNLTLKGSVDYHSQETPTQKSSNGSISSTDNNVDHDTTAINENSNLSLREMESRLTGSLTQLTTMTINVLTEAKKPSIADPTPNTEATTLSTSAKPFLFVPSLTLPPLPKLSTPGIFSLPRFMMSSQQQSQV</sequence>
<feature type="region of interest" description="Disordered" evidence="1">
    <location>
        <begin position="20"/>
        <end position="61"/>
    </location>
</feature>
<feature type="region of interest" description="Disordered" evidence="1">
    <location>
        <begin position="80"/>
        <end position="113"/>
    </location>
</feature>
<evidence type="ECO:0000313" key="3">
    <source>
        <dbReference type="Proteomes" id="UP001233172"/>
    </source>
</evidence>
<organism evidence="2 3">
    <name type="scientific">Biomphalaria pfeifferi</name>
    <name type="common">Bloodfluke planorb</name>
    <name type="synonym">Freshwater snail</name>
    <dbReference type="NCBI Taxonomy" id="112525"/>
    <lineage>
        <taxon>Eukaryota</taxon>
        <taxon>Metazoa</taxon>
        <taxon>Spiralia</taxon>
        <taxon>Lophotrochozoa</taxon>
        <taxon>Mollusca</taxon>
        <taxon>Gastropoda</taxon>
        <taxon>Heterobranchia</taxon>
        <taxon>Euthyneura</taxon>
        <taxon>Panpulmonata</taxon>
        <taxon>Hygrophila</taxon>
        <taxon>Lymnaeoidea</taxon>
        <taxon>Planorbidae</taxon>
        <taxon>Biomphalaria</taxon>
    </lineage>
</organism>